<organism evidence="1 2">
    <name type="scientific">Roseateles aquae</name>
    <dbReference type="NCBI Taxonomy" id="3077235"/>
    <lineage>
        <taxon>Bacteria</taxon>
        <taxon>Pseudomonadati</taxon>
        <taxon>Pseudomonadota</taxon>
        <taxon>Betaproteobacteria</taxon>
        <taxon>Burkholderiales</taxon>
        <taxon>Sphaerotilaceae</taxon>
        <taxon>Roseateles</taxon>
    </lineage>
</organism>
<dbReference type="EMBL" id="JAVXZY010000003">
    <property type="protein sequence ID" value="MDT8999768.1"/>
    <property type="molecule type" value="Genomic_DNA"/>
</dbReference>
<sequence length="166" mass="17551">MFTTPPLLTTSLSLCALGLVLALLTVDSRPPSLRPTEAAWQAALMAAVGEHLAKDPEAASSCGVLRLASKAPELSAATSCVEAARHAGAAFWVLSEAQGEDSRVWLLLRGESGNLHEVSFDSHGWEQRGQPSFSSAAVDCVGYRLGQPLKDGDLKLHEPAFVCVRA</sequence>
<keyword evidence="2" id="KW-1185">Reference proteome</keyword>
<comment type="caution">
    <text evidence="1">The sequence shown here is derived from an EMBL/GenBank/DDBJ whole genome shotgun (WGS) entry which is preliminary data.</text>
</comment>
<reference evidence="1" key="1">
    <citation type="submission" date="2023-09" db="EMBL/GenBank/DDBJ databases">
        <title>Paucibacter sp. APW11 Genome sequencing and assembly.</title>
        <authorList>
            <person name="Kim I."/>
        </authorList>
    </citation>
    <scope>NUCLEOTIDE SEQUENCE</scope>
    <source>
        <strain evidence="1">APW11</strain>
    </source>
</reference>
<evidence type="ECO:0008006" key="3">
    <source>
        <dbReference type="Google" id="ProtNLM"/>
    </source>
</evidence>
<name>A0ABU3PB26_9BURK</name>
<proteinExistence type="predicted"/>
<accession>A0ABU3PB26</accession>
<dbReference type="RefSeq" id="WP_315650324.1">
    <property type="nucleotide sequence ID" value="NZ_JAVXZY010000003.1"/>
</dbReference>
<dbReference type="Proteomes" id="UP001246372">
    <property type="component" value="Unassembled WGS sequence"/>
</dbReference>
<gene>
    <name evidence="1" type="ORF">RQP53_10860</name>
</gene>
<protein>
    <recommendedName>
        <fullName evidence="3">C-type lectin domain-containing protein</fullName>
    </recommendedName>
</protein>
<evidence type="ECO:0000313" key="1">
    <source>
        <dbReference type="EMBL" id="MDT8999768.1"/>
    </source>
</evidence>
<evidence type="ECO:0000313" key="2">
    <source>
        <dbReference type="Proteomes" id="UP001246372"/>
    </source>
</evidence>